<dbReference type="PANTHER" id="PTHR31967">
    <property type="entry name" value="GROUNDHOG (HEDGEHOG-LIKE FAMILY)-RELATED"/>
    <property type="match status" value="1"/>
</dbReference>
<reference evidence="4" key="1">
    <citation type="submission" date="2007-07" db="EMBL/GenBank/DDBJ databases">
        <title>PCAP assembly of the Caenorhabditis remanei genome.</title>
        <authorList>
            <consortium name="The Caenorhabditis remanei Sequencing Consortium"/>
            <person name="Wilson R.K."/>
        </authorList>
    </citation>
    <scope>NUCLEOTIDE SEQUENCE [LARGE SCALE GENOMIC DNA]</scope>
    <source>
        <strain evidence="4">PB4641</strain>
    </source>
</reference>
<dbReference type="Pfam" id="PF04155">
    <property type="entry name" value="Ground-like"/>
    <property type="match status" value="1"/>
</dbReference>
<evidence type="ECO:0000313" key="5">
    <source>
        <dbReference type="Proteomes" id="UP000008281"/>
    </source>
</evidence>
<dbReference type="RefSeq" id="XP_003115384.2">
    <property type="nucleotide sequence ID" value="XM_003115336.2"/>
</dbReference>
<feature type="domain" description="Ground-like" evidence="3">
    <location>
        <begin position="268"/>
        <end position="348"/>
    </location>
</feature>
<evidence type="ECO:0000256" key="1">
    <source>
        <dbReference type="SAM" id="MobiDB-lite"/>
    </source>
</evidence>
<dbReference type="STRING" id="31234.E3LK89"/>
<accession>E3LK89</accession>
<feature type="region of interest" description="Disordered" evidence="1">
    <location>
        <begin position="72"/>
        <end position="93"/>
    </location>
</feature>
<dbReference type="PANTHER" id="PTHR31967:SF19">
    <property type="entry name" value="GROUND-LIKE DOMAIN-CONTAINING PROTEIN"/>
    <property type="match status" value="1"/>
</dbReference>
<sequence length="391" mass="41304">MTSRLPFRITLILILLISNSPTAQRNRRKQKFVRLPSGFTFPADAASNFQRDSYIPATFAPPSEKILQAPPRYVTGDHEPSGGGASSQNSDSHGINYAEYKKVMQENYPAPAAPVSEGTSHNYQASPPPVAATAPTIPPVTVVESPGMPPDQATTIAPGPATTAATMGLRKENIGGIAQNLNNRYSSLSPENQQAQRGHTYTALGGGQFYQSLLGGKGGFSPLSFFLNGGLGGSGGHNNGFFVPVPVVIPPPPPPPPGPKCFTNPSGFLCCNVTLEKTMEEAYIAAKAEGVSSCNVQKMATAVQAQAEKKFGTTFESVAAHGDFVAKINFAGDLNCKIEIDGKFIMAYATPLDEQEVNIVDASSFFSGSADQDLEGVNGTKPTYIVYGPIK</sequence>
<feature type="chain" id="PRO_5003175094" evidence="2">
    <location>
        <begin position="24"/>
        <end position="391"/>
    </location>
</feature>
<protein>
    <submittedName>
        <fullName evidence="4">CRE-GRD-8 protein</fullName>
    </submittedName>
</protein>
<dbReference type="OrthoDB" id="5856491at2759"/>
<dbReference type="InParanoid" id="E3LK89"/>
<dbReference type="Proteomes" id="UP000008281">
    <property type="component" value="Unassembled WGS sequence"/>
</dbReference>
<evidence type="ECO:0000256" key="2">
    <source>
        <dbReference type="SAM" id="SignalP"/>
    </source>
</evidence>
<dbReference type="AlphaFoldDB" id="E3LK89"/>
<evidence type="ECO:0000259" key="3">
    <source>
        <dbReference type="Pfam" id="PF04155"/>
    </source>
</evidence>
<dbReference type="GO" id="GO:0090597">
    <property type="term" value="P:nematode male tail mating organ morphogenesis"/>
    <property type="evidence" value="ECO:0007669"/>
    <property type="project" value="EnsemblMetazoa"/>
</dbReference>
<keyword evidence="2" id="KW-0732">Signal</keyword>
<feature type="signal peptide" evidence="2">
    <location>
        <begin position="1"/>
        <end position="23"/>
    </location>
</feature>
<dbReference type="GeneID" id="9839252"/>
<dbReference type="FunCoup" id="E3LK89">
    <property type="interactions" value="1080"/>
</dbReference>
<organism evidence="5">
    <name type="scientific">Caenorhabditis remanei</name>
    <name type="common">Caenorhabditis vulgaris</name>
    <dbReference type="NCBI Taxonomy" id="31234"/>
    <lineage>
        <taxon>Eukaryota</taxon>
        <taxon>Metazoa</taxon>
        <taxon>Ecdysozoa</taxon>
        <taxon>Nematoda</taxon>
        <taxon>Chromadorea</taxon>
        <taxon>Rhabditida</taxon>
        <taxon>Rhabditina</taxon>
        <taxon>Rhabditomorpha</taxon>
        <taxon>Rhabditoidea</taxon>
        <taxon>Rhabditidae</taxon>
        <taxon>Peloderinae</taxon>
        <taxon>Caenorhabditis</taxon>
    </lineage>
</organism>
<gene>
    <name evidence="4" type="primary">Cre-grd-8</name>
    <name evidence="4" type="ORF">CRE_18941</name>
</gene>
<dbReference type="eggNOG" id="ENOG502RVW1">
    <property type="taxonomic scope" value="Eukaryota"/>
</dbReference>
<dbReference type="InterPro" id="IPR007284">
    <property type="entry name" value="Ground-like_dom"/>
</dbReference>
<dbReference type="OMA" id="IDGKFIM"/>
<dbReference type="EMBL" id="DS268410">
    <property type="protein sequence ID" value="EFO99871.1"/>
    <property type="molecule type" value="Genomic_DNA"/>
</dbReference>
<dbReference type="KEGG" id="crq:GCK72_019368"/>
<evidence type="ECO:0000313" key="4">
    <source>
        <dbReference type="EMBL" id="EFO99871.1"/>
    </source>
</evidence>
<proteinExistence type="predicted"/>
<dbReference type="HOGENOM" id="CLU_708280_0_0_1"/>
<dbReference type="CTD" id="9839252"/>
<keyword evidence="5" id="KW-1185">Reference proteome</keyword>
<name>E3LK89_CAERE</name>